<dbReference type="InterPro" id="IPR034074">
    <property type="entry name" value="Y4bN_pept_dom"/>
</dbReference>
<evidence type="ECO:0000313" key="3">
    <source>
        <dbReference type="Proteomes" id="UP001595916"/>
    </source>
</evidence>
<protein>
    <submittedName>
        <fullName evidence="2">S8 family peptidase</fullName>
    </submittedName>
</protein>
<dbReference type="InterPro" id="IPR036852">
    <property type="entry name" value="Peptidase_S8/S53_dom_sf"/>
</dbReference>
<feature type="domain" description="Peptidase S8/S53" evidence="1">
    <location>
        <begin position="309"/>
        <end position="676"/>
    </location>
</feature>
<accession>A0ABV9QM72</accession>
<organism evidence="2 3">
    <name type="scientific">Filifactor villosus</name>
    <dbReference type="NCBI Taxonomy" id="29374"/>
    <lineage>
        <taxon>Bacteria</taxon>
        <taxon>Bacillati</taxon>
        <taxon>Bacillota</taxon>
        <taxon>Clostridia</taxon>
        <taxon>Peptostreptococcales</taxon>
        <taxon>Filifactoraceae</taxon>
        <taxon>Filifactor</taxon>
    </lineage>
</organism>
<dbReference type="EMBL" id="JBHSHL010000029">
    <property type="protein sequence ID" value="MFC4804993.1"/>
    <property type="molecule type" value="Genomic_DNA"/>
</dbReference>
<gene>
    <name evidence="2" type="ORF">ACFO4R_07850</name>
</gene>
<sequence length="841" mass="96179">MAERPIILFPKPQLADRDKRKMPIPQVNKPSFGKQYHRLQPTFAVLEEAFKKKNMQIQNTPTGMNPEFALVFEVVGTVESFYTAVKNSEGLEWIFDKESFDIEPDEDFYYAEDKDKNISGKVYCVMSNQEAMKQMISCWERFNAGEIDVFKRGYAGLRDIFVNIKKIRKWTSKDRIQETRVIDYWRESLEIDGHIPIPFEVELFYRKKSVNRSLAESAVTIEIEKLGGHVLNKCHIAEIAYHALLVELPRNEIEKLIHNHEQVQLVHIDDVMFFRPICQSVFNVYDEYGTLVEEIDRDIQVDKVMPTMGILDGMPIQNHPLLKDRIILDDPDGYEIGYESRHRCHGTAMSSLILNGDLNKKEFLNHRIYLRPILKPREVAPNTYVEEVPRDCLIVDKIHVAVVRLFERQNGNDPVAPTVRVINLSLGDPARQLATLMSPLARLIDYLSFKYSILFIVSAGNHPETISMVGSSFDELKRKNISERSEEYFKYLSNNQRNIRVLSPAENINGLTIGAIYDDYCELDENERAIFAVQRGLPSPISSYGKGYRSIITPDLYYRGGRKFIVDSLNGKKWLQSSREPGCKVAAPTKDSPNGQAFTFGTSDATALISHEALKCYDILNDIYKLETGEVPPYNYIAILIKAMLTHGASWGDIANQVAKMTGTKEKQVSRWLGYGIPNISRVEECTKNRVTLIGSGSLKKDEGNIFTLPLPIDISSKIVKRRLIVTLAYFSPVEVSKQAYRSAKLWFDVVGNEQLASNRENTEWQAVQKGTLQHEIFESEKALIWDDKREIQIKVNCKEDAGKFKIDIPYCLFVTFEVAEGYNIDVYSKVVNKVKTAIKP</sequence>
<name>A0ABV9QM72_9FIRM</name>
<dbReference type="InterPro" id="IPR000209">
    <property type="entry name" value="Peptidase_S8/S53_dom"/>
</dbReference>
<evidence type="ECO:0000313" key="2">
    <source>
        <dbReference type="EMBL" id="MFC4804993.1"/>
    </source>
</evidence>
<dbReference type="RefSeq" id="WP_379788529.1">
    <property type="nucleotide sequence ID" value="NZ_JBHSHL010000029.1"/>
</dbReference>
<dbReference type="Pfam" id="PF00082">
    <property type="entry name" value="Peptidase_S8"/>
    <property type="match status" value="1"/>
</dbReference>
<comment type="caution">
    <text evidence="2">The sequence shown here is derived from an EMBL/GenBank/DDBJ whole genome shotgun (WGS) entry which is preliminary data.</text>
</comment>
<dbReference type="Gene3D" id="3.40.50.200">
    <property type="entry name" value="Peptidase S8/S53 domain"/>
    <property type="match status" value="1"/>
</dbReference>
<dbReference type="Proteomes" id="UP001595916">
    <property type="component" value="Unassembled WGS sequence"/>
</dbReference>
<evidence type="ECO:0000259" key="1">
    <source>
        <dbReference type="Pfam" id="PF00082"/>
    </source>
</evidence>
<dbReference type="SUPFAM" id="SSF52743">
    <property type="entry name" value="Subtilisin-like"/>
    <property type="match status" value="1"/>
</dbReference>
<dbReference type="CDD" id="cd04847">
    <property type="entry name" value="Peptidases_S8_Subtilisin_like_2"/>
    <property type="match status" value="1"/>
</dbReference>
<proteinExistence type="predicted"/>
<keyword evidence="3" id="KW-1185">Reference proteome</keyword>
<reference evidence="3" key="1">
    <citation type="journal article" date="2019" name="Int. J. Syst. Evol. Microbiol.">
        <title>The Global Catalogue of Microorganisms (GCM) 10K type strain sequencing project: providing services to taxonomists for standard genome sequencing and annotation.</title>
        <authorList>
            <consortium name="The Broad Institute Genomics Platform"/>
            <consortium name="The Broad Institute Genome Sequencing Center for Infectious Disease"/>
            <person name="Wu L."/>
            <person name="Ma J."/>
        </authorList>
    </citation>
    <scope>NUCLEOTIDE SEQUENCE [LARGE SCALE GENOMIC DNA]</scope>
    <source>
        <strain evidence="3">CCUG 46385</strain>
    </source>
</reference>